<name>A0ACB8KIY5_CITSI</name>
<dbReference type="EMBL" id="CM039174">
    <property type="protein sequence ID" value="KAH9754328.1"/>
    <property type="molecule type" value="Genomic_DNA"/>
</dbReference>
<keyword evidence="2" id="KW-1185">Reference proteome</keyword>
<dbReference type="Proteomes" id="UP000829398">
    <property type="component" value="Chromosome 5"/>
</dbReference>
<protein>
    <submittedName>
        <fullName evidence="1">Bifunctional L-3-cyanoalanine synthase/cysteine synthase D2</fullName>
    </submittedName>
</protein>
<gene>
    <name evidence="1" type="ORF">KPL71_015417</name>
</gene>
<evidence type="ECO:0000313" key="1">
    <source>
        <dbReference type="EMBL" id="KAH9754328.1"/>
    </source>
</evidence>
<comment type="caution">
    <text evidence="1">The sequence shown here is derived from an EMBL/GenBank/DDBJ whole genome shotgun (WGS) entry which is preliminary data.</text>
</comment>
<reference evidence="2" key="1">
    <citation type="journal article" date="2023" name="Hortic. Res.">
        <title>A chromosome-level phased genome enabling allele-level studies in sweet orange: a case study on citrus Huanglongbing tolerance.</title>
        <authorList>
            <person name="Wu B."/>
            <person name="Yu Q."/>
            <person name="Deng Z."/>
            <person name="Duan Y."/>
            <person name="Luo F."/>
            <person name="Gmitter F. Jr."/>
        </authorList>
    </citation>
    <scope>NUCLEOTIDE SEQUENCE [LARGE SCALE GENOMIC DNA]</scope>
    <source>
        <strain evidence="2">cv. Valencia</strain>
    </source>
</reference>
<organism evidence="1 2">
    <name type="scientific">Citrus sinensis</name>
    <name type="common">Sweet orange</name>
    <name type="synonym">Citrus aurantium var. sinensis</name>
    <dbReference type="NCBI Taxonomy" id="2711"/>
    <lineage>
        <taxon>Eukaryota</taxon>
        <taxon>Viridiplantae</taxon>
        <taxon>Streptophyta</taxon>
        <taxon>Embryophyta</taxon>
        <taxon>Tracheophyta</taxon>
        <taxon>Spermatophyta</taxon>
        <taxon>Magnoliopsida</taxon>
        <taxon>eudicotyledons</taxon>
        <taxon>Gunneridae</taxon>
        <taxon>Pentapetalae</taxon>
        <taxon>rosids</taxon>
        <taxon>malvids</taxon>
        <taxon>Sapindales</taxon>
        <taxon>Rutaceae</taxon>
        <taxon>Aurantioideae</taxon>
        <taxon>Citrus</taxon>
    </lineage>
</organism>
<sequence length="339" mass="36377">MEDKCEIKKDVTELIGHTPMVYLNNVVDGCVARIAAKLEMMQPCSSVKDRIAYSMIKDAEDKGLITPGKTVLIELTSGNTGIGLAFIAASRGYKLIIIMPSTYSIERRIILRALGAEVYLADPAVGFEGFVKKGEEILNRTPNGYILGQFENPANPEIHYETTGPEIWNDSGGKVDAFIAGIGTGGTVTGAGRFLKEKNPNIKVTLRVYGIEPSESAVLNGGQPGKHLIQGIGAGVIPPVLDVAMLDEVITVSSEEAIETSKLLALKEDFVPLIASRQSIRWQVGISSGAAAAAAIRVAKRPENAGKLIVVIFPSAGERYLSTALFESIRHEVENMPID</sequence>
<accession>A0ACB8KIY5</accession>
<evidence type="ECO:0000313" key="2">
    <source>
        <dbReference type="Proteomes" id="UP000829398"/>
    </source>
</evidence>
<proteinExistence type="predicted"/>